<evidence type="ECO:0000313" key="1">
    <source>
        <dbReference type="Ensembl" id="ENSACAP00000036031.1"/>
    </source>
</evidence>
<dbReference type="AlphaFoldDB" id="A0A803TLE1"/>
<reference evidence="1" key="3">
    <citation type="submission" date="2025-09" db="UniProtKB">
        <authorList>
            <consortium name="Ensembl"/>
        </authorList>
    </citation>
    <scope>IDENTIFICATION</scope>
</reference>
<reference evidence="1" key="2">
    <citation type="submission" date="2025-08" db="UniProtKB">
        <authorList>
            <consortium name="Ensembl"/>
        </authorList>
    </citation>
    <scope>IDENTIFICATION</scope>
</reference>
<organism evidence="1 2">
    <name type="scientific">Anolis carolinensis</name>
    <name type="common">Green anole</name>
    <name type="synonym">American chameleon</name>
    <dbReference type="NCBI Taxonomy" id="28377"/>
    <lineage>
        <taxon>Eukaryota</taxon>
        <taxon>Metazoa</taxon>
        <taxon>Chordata</taxon>
        <taxon>Craniata</taxon>
        <taxon>Vertebrata</taxon>
        <taxon>Euteleostomi</taxon>
        <taxon>Lepidosauria</taxon>
        <taxon>Squamata</taxon>
        <taxon>Bifurcata</taxon>
        <taxon>Unidentata</taxon>
        <taxon>Episquamata</taxon>
        <taxon>Toxicofera</taxon>
        <taxon>Iguania</taxon>
        <taxon>Dactyloidae</taxon>
        <taxon>Anolis</taxon>
    </lineage>
</organism>
<name>A0A803TLE1_ANOCA</name>
<proteinExistence type="predicted"/>
<reference evidence="1 2" key="1">
    <citation type="submission" date="2009-12" db="EMBL/GenBank/DDBJ databases">
        <title>The Genome Sequence of Anolis carolinensis (Green Anole Lizard).</title>
        <authorList>
            <consortium name="The Genome Sequencing Platform"/>
            <person name="Di Palma F."/>
            <person name="Alfoldi J."/>
            <person name="Heiman D."/>
            <person name="Young S."/>
            <person name="Grabherr M."/>
            <person name="Johnson J."/>
            <person name="Lander E.S."/>
            <person name="Lindblad-Toh K."/>
        </authorList>
    </citation>
    <scope>NUCLEOTIDE SEQUENCE [LARGE SCALE GENOMIC DNA]</scope>
    <source>
        <strain evidence="1 2">JBL SC #1</strain>
    </source>
</reference>
<evidence type="ECO:0000313" key="2">
    <source>
        <dbReference type="Proteomes" id="UP000001646"/>
    </source>
</evidence>
<accession>A0A803TLE1</accession>
<protein>
    <submittedName>
        <fullName evidence="1">Uncharacterized protein</fullName>
    </submittedName>
</protein>
<sequence>LKKMLKFLECTIMHKKARGRQEQLRLRIYLVSIRHHSTVLGIHIMCKKARGRQEQFAPPPHFLCIIGTFQEVLGGLMAANMLFLHTHTHTPVFKGFWEEVGCLLVQLKGSRRASGHLP</sequence>
<dbReference type="Proteomes" id="UP000001646">
    <property type="component" value="Chromosome 4"/>
</dbReference>
<dbReference type="InParanoid" id="A0A803TLE1"/>
<keyword evidence="2" id="KW-1185">Reference proteome</keyword>
<dbReference type="Ensembl" id="ENSACAT00000042518.1">
    <property type="protein sequence ID" value="ENSACAP00000036031.1"/>
    <property type="gene ID" value="ENSACAG00000037289.1"/>
</dbReference>